<dbReference type="Proteomes" id="UP000033661">
    <property type="component" value="Unassembled WGS sequence"/>
</dbReference>
<dbReference type="RefSeq" id="WP_011477573.1">
    <property type="nucleotide sequence ID" value="NZ_LAOI01000001.1"/>
</dbReference>
<feature type="compositionally biased region" description="Polar residues" evidence="2">
    <location>
        <begin position="433"/>
        <end position="454"/>
    </location>
</feature>
<name>A0A0F3QBE7_RICBE</name>
<gene>
    <name evidence="3" type="ORF">RBEAN4_0479</name>
</gene>
<evidence type="ECO:0000256" key="1">
    <source>
        <dbReference type="SAM" id="Coils"/>
    </source>
</evidence>
<feature type="compositionally biased region" description="Polar residues" evidence="2">
    <location>
        <begin position="399"/>
        <end position="419"/>
    </location>
</feature>
<feature type="compositionally biased region" description="Polar residues" evidence="2">
    <location>
        <begin position="374"/>
        <end position="388"/>
    </location>
</feature>
<evidence type="ECO:0000313" key="4">
    <source>
        <dbReference type="Proteomes" id="UP000033661"/>
    </source>
</evidence>
<evidence type="ECO:0000256" key="2">
    <source>
        <dbReference type="SAM" id="MobiDB-lite"/>
    </source>
</evidence>
<comment type="caution">
    <text evidence="3">The sequence shown here is derived from an EMBL/GenBank/DDBJ whole genome shotgun (WGS) entry which is preliminary data.</text>
</comment>
<feature type="compositionally biased region" description="Low complexity" evidence="2">
    <location>
        <begin position="362"/>
        <end position="373"/>
    </location>
</feature>
<feature type="compositionally biased region" description="Basic and acidic residues" evidence="2">
    <location>
        <begin position="389"/>
        <end position="398"/>
    </location>
</feature>
<organism evidence="3 4">
    <name type="scientific">Rickettsia bellii str. RML An4</name>
    <dbReference type="NCBI Taxonomy" id="1359193"/>
    <lineage>
        <taxon>Bacteria</taxon>
        <taxon>Pseudomonadati</taxon>
        <taxon>Pseudomonadota</taxon>
        <taxon>Alphaproteobacteria</taxon>
        <taxon>Rickettsiales</taxon>
        <taxon>Rickettsiaceae</taxon>
        <taxon>Rickettsieae</taxon>
        <taxon>Rickettsia</taxon>
        <taxon>belli group</taxon>
    </lineage>
</organism>
<protein>
    <submittedName>
        <fullName evidence="3">Uncharacterized protein</fullName>
    </submittedName>
</protein>
<dbReference type="EMBL" id="LAOI01000001">
    <property type="protein sequence ID" value="KJV89501.1"/>
    <property type="molecule type" value="Genomic_DNA"/>
</dbReference>
<accession>A0A0F3QBE7</accession>
<feature type="region of interest" description="Disordered" evidence="2">
    <location>
        <begin position="362"/>
        <end position="462"/>
    </location>
</feature>
<keyword evidence="4" id="KW-1185">Reference proteome</keyword>
<dbReference type="PATRIC" id="fig|1359193.3.peg.462"/>
<proteinExistence type="predicted"/>
<keyword evidence="1" id="KW-0175">Coiled coil</keyword>
<feature type="coiled-coil region" evidence="1">
    <location>
        <begin position="254"/>
        <end position="281"/>
    </location>
</feature>
<reference evidence="3 4" key="1">
    <citation type="submission" date="2015-02" db="EMBL/GenBank/DDBJ databases">
        <title>Genome Sequencing of Rickettsiales.</title>
        <authorList>
            <person name="Daugherty S.C."/>
            <person name="Su Q."/>
            <person name="Abolude K."/>
            <person name="Beier-Sexton M."/>
            <person name="Carlyon J.A."/>
            <person name="Carter R."/>
            <person name="Day N.P."/>
            <person name="Dumler S.J."/>
            <person name="Dyachenko V."/>
            <person name="Godinez A."/>
            <person name="Kurtti T.J."/>
            <person name="Lichay M."/>
            <person name="Mullins K.E."/>
            <person name="Ott S."/>
            <person name="Pappas-Brown V."/>
            <person name="Paris D.H."/>
            <person name="Patel P."/>
            <person name="Richards A.L."/>
            <person name="Sadzewicz L."/>
            <person name="Sears K."/>
            <person name="Seidman D."/>
            <person name="Sengamalay N."/>
            <person name="Stenos J."/>
            <person name="Tallon L.J."/>
            <person name="Vincent G."/>
            <person name="Fraser C.M."/>
            <person name="Munderloh U."/>
            <person name="Dunning-Hotopp J.C."/>
        </authorList>
    </citation>
    <scope>NUCLEOTIDE SEQUENCE [LARGE SCALE GENOMIC DNA]</scope>
    <source>
        <strain evidence="3 4">RML An4</strain>
    </source>
</reference>
<dbReference type="AlphaFoldDB" id="A0A0F3QBE7"/>
<sequence>MSKDSDGKGNILNKEQKEKIILERLEYVEKDIKNLENFAAGQFANKVKANKKPIDVKDEEFQKELNATIETEKNQQSKIGGVNAVISLKATLTDLREYLVEKGVLPAVSDGKDFEEFPAIKERINNYGKEFREKFSTNEKVNAAVKNRVEYEIINESLDFKELKNDQYIPLDKEANKMLINQISNEVKIPEELYEKIMKGNEQLRSKLTYQIIRPEVEKAFGNPKFNFTQDGYDYEITTLDNSKLTPENITNFKNSLNDKLEKANDKLMATEKLMEKVKTQNPDLTNTQVEQFEKALSKLDTKDLTQHKDTLVNTINEVSKTKLGFAEKIYTMVTGKDQEVYLNNKIDGILDKRLSSIISSQTPSVQSPSSQSANIKQVLNSPTSNFAKTKEMQKSVNRESSSQSADIKQVLSNPTRSFVKTKEMQKAINRGSMINTSSSISVPTTPYKSISNKSKQDERSR</sequence>
<evidence type="ECO:0000313" key="3">
    <source>
        <dbReference type="EMBL" id="KJV89501.1"/>
    </source>
</evidence>